<gene>
    <name evidence="2" type="ORF">EYW49_08860</name>
</gene>
<dbReference type="EMBL" id="SJFN01000010">
    <property type="protein sequence ID" value="TBW38790.1"/>
    <property type="molecule type" value="Genomic_DNA"/>
</dbReference>
<dbReference type="AlphaFoldDB" id="A0A4V2KTV0"/>
<evidence type="ECO:0000256" key="1">
    <source>
        <dbReference type="SAM" id="SignalP"/>
    </source>
</evidence>
<reference evidence="2 3" key="1">
    <citation type="submission" date="2019-02" db="EMBL/GenBank/DDBJ databases">
        <title>Siculibacillus lacustris gen. nov., sp. nov., a new rosette-forming bacterium isolated from a freshwater crater lake (Lake St. Ana, Romania).</title>
        <authorList>
            <person name="Felfoldi T."/>
            <person name="Marton Z."/>
            <person name="Szabo A."/>
            <person name="Mentes A."/>
            <person name="Boka K."/>
            <person name="Marialigeti K."/>
            <person name="Mathe I."/>
            <person name="Koncz M."/>
            <person name="Schumann P."/>
            <person name="Toth E."/>
        </authorList>
    </citation>
    <scope>NUCLEOTIDE SEQUENCE [LARGE SCALE GENOMIC DNA]</scope>
    <source>
        <strain evidence="2 3">SA-279</strain>
    </source>
</reference>
<dbReference type="RefSeq" id="WP_131308406.1">
    <property type="nucleotide sequence ID" value="NZ_SJFN01000010.1"/>
</dbReference>
<feature type="signal peptide" evidence="1">
    <location>
        <begin position="1"/>
        <end position="25"/>
    </location>
</feature>
<protein>
    <recommendedName>
        <fullName evidence="4">DUF5666 domain-containing protein</fullName>
    </recommendedName>
</protein>
<accession>A0A4V2KTV0</accession>
<evidence type="ECO:0000313" key="3">
    <source>
        <dbReference type="Proteomes" id="UP000292781"/>
    </source>
</evidence>
<keyword evidence="3" id="KW-1185">Reference proteome</keyword>
<keyword evidence="1" id="KW-0732">Signal</keyword>
<comment type="caution">
    <text evidence="2">The sequence shown here is derived from an EMBL/GenBank/DDBJ whole genome shotgun (WGS) entry which is preliminary data.</text>
</comment>
<dbReference type="Proteomes" id="UP000292781">
    <property type="component" value="Unassembled WGS sequence"/>
</dbReference>
<dbReference type="OrthoDB" id="9799947at2"/>
<name>A0A4V2KTV0_9HYPH</name>
<evidence type="ECO:0000313" key="2">
    <source>
        <dbReference type="EMBL" id="TBW38790.1"/>
    </source>
</evidence>
<proteinExistence type="predicted"/>
<sequence length="202" mass="20830">MRHPLLVALIALALPALVSTTAADAQTTRRVTGVVEAFDGSVLRLAARSGETVAVTIPADLAIGAVADRTLSDIHAGDYVGSAAMKGVDGQLHAQEVHIFTAAQRGLGEGHRPMDLPDQTMTNATVAEVAAASTAGVLRLKYKDGEQTILVGPEARVVAFVAGDRSLLVPGATVRVIGLPQGDGRLTARSVQAEKDGVKPLD</sequence>
<organism evidence="2 3">
    <name type="scientific">Siculibacillus lacustris</name>
    <dbReference type="NCBI Taxonomy" id="1549641"/>
    <lineage>
        <taxon>Bacteria</taxon>
        <taxon>Pseudomonadati</taxon>
        <taxon>Pseudomonadota</taxon>
        <taxon>Alphaproteobacteria</taxon>
        <taxon>Hyphomicrobiales</taxon>
        <taxon>Ancalomicrobiaceae</taxon>
        <taxon>Siculibacillus</taxon>
    </lineage>
</organism>
<feature type="chain" id="PRO_5020882943" description="DUF5666 domain-containing protein" evidence="1">
    <location>
        <begin position="26"/>
        <end position="202"/>
    </location>
</feature>
<evidence type="ECO:0008006" key="4">
    <source>
        <dbReference type="Google" id="ProtNLM"/>
    </source>
</evidence>